<protein>
    <submittedName>
        <fullName evidence="2">Uncharacterized protein</fullName>
    </submittedName>
</protein>
<feature type="region of interest" description="Disordered" evidence="1">
    <location>
        <begin position="106"/>
        <end position="126"/>
    </location>
</feature>
<dbReference type="RefSeq" id="XP_018037744.1">
    <property type="nucleotide sequence ID" value="XM_018180137.1"/>
</dbReference>
<evidence type="ECO:0000313" key="2">
    <source>
        <dbReference type="EMBL" id="OAG07379.1"/>
    </source>
</evidence>
<feature type="region of interest" description="Disordered" evidence="1">
    <location>
        <begin position="200"/>
        <end position="235"/>
    </location>
</feature>
<accession>A0A177CKL2</accession>
<feature type="region of interest" description="Disordered" evidence="1">
    <location>
        <begin position="1"/>
        <end position="63"/>
    </location>
</feature>
<feature type="compositionally biased region" description="Basic residues" evidence="1">
    <location>
        <begin position="45"/>
        <end position="63"/>
    </location>
</feature>
<keyword evidence="3" id="KW-1185">Reference proteome</keyword>
<dbReference type="EMBL" id="KV441551">
    <property type="protein sequence ID" value="OAG07379.1"/>
    <property type="molecule type" value="Genomic_DNA"/>
</dbReference>
<proteinExistence type="predicted"/>
<feature type="compositionally biased region" description="Polar residues" evidence="1">
    <location>
        <begin position="20"/>
        <end position="44"/>
    </location>
</feature>
<dbReference type="InParanoid" id="A0A177CKL2"/>
<organism evidence="2 3">
    <name type="scientific">Paraphaeosphaeria sporulosa</name>
    <dbReference type="NCBI Taxonomy" id="1460663"/>
    <lineage>
        <taxon>Eukaryota</taxon>
        <taxon>Fungi</taxon>
        <taxon>Dikarya</taxon>
        <taxon>Ascomycota</taxon>
        <taxon>Pezizomycotina</taxon>
        <taxon>Dothideomycetes</taxon>
        <taxon>Pleosporomycetidae</taxon>
        <taxon>Pleosporales</taxon>
        <taxon>Massarineae</taxon>
        <taxon>Didymosphaeriaceae</taxon>
        <taxon>Paraphaeosphaeria</taxon>
    </lineage>
</organism>
<name>A0A177CKL2_9PLEO</name>
<evidence type="ECO:0000256" key="1">
    <source>
        <dbReference type="SAM" id="MobiDB-lite"/>
    </source>
</evidence>
<feature type="compositionally biased region" description="Basic residues" evidence="1">
    <location>
        <begin position="202"/>
        <end position="211"/>
    </location>
</feature>
<dbReference type="Proteomes" id="UP000077069">
    <property type="component" value="Unassembled WGS sequence"/>
</dbReference>
<evidence type="ECO:0000313" key="3">
    <source>
        <dbReference type="Proteomes" id="UP000077069"/>
    </source>
</evidence>
<dbReference type="AlphaFoldDB" id="A0A177CKL2"/>
<feature type="compositionally biased region" description="Polar residues" evidence="1">
    <location>
        <begin position="1"/>
        <end position="10"/>
    </location>
</feature>
<reference evidence="2 3" key="1">
    <citation type="submission" date="2016-05" db="EMBL/GenBank/DDBJ databases">
        <title>Comparative analysis of secretome profiles of manganese(II)-oxidizing ascomycete fungi.</title>
        <authorList>
            <consortium name="DOE Joint Genome Institute"/>
            <person name="Zeiner C.A."/>
            <person name="Purvine S.O."/>
            <person name="Zink E.M."/>
            <person name="Wu S."/>
            <person name="Pasa-Tolic L."/>
            <person name="Chaput D.L."/>
            <person name="Haridas S."/>
            <person name="Grigoriev I.V."/>
            <person name="Santelli C.M."/>
            <person name="Hansel C.M."/>
        </authorList>
    </citation>
    <scope>NUCLEOTIDE SEQUENCE [LARGE SCALE GENOMIC DNA]</scope>
    <source>
        <strain evidence="2 3">AP3s5-JAC2a</strain>
    </source>
</reference>
<gene>
    <name evidence="2" type="ORF">CC84DRAFT_1175201</name>
</gene>
<sequence length="248" mass="28097">MAYQSQQASPSPLHIDAPKSFQSDNMTTSNETIPTNQNTNNNHAVKQRPPHPRLGRRLQRRKCAVGSSATEPAWLLSQPHGSASPRYNRQLPRCSQCALICRSGQSPRRTNTYKTRRASQKSPWKAQRISPVIQHVEPSLYASQSLSITQSQIMPRRSTRLIHDWDDGFNNGYPEWTPLYPDWTPIINRNYGYVRDVPPLRRPGRPGRRCGAHGDAISMEPSAGQGARRAGEWSSRAPRWLGEAWGRR</sequence>
<dbReference type="GeneID" id="28763623"/>